<protein>
    <submittedName>
        <fullName evidence="1">Uncharacterized protein</fullName>
    </submittedName>
</protein>
<name>A0ABN3YC66_9ACTN</name>
<organism evidence="1 2">
    <name type="scientific">Streptosporangium longisporum</name>
    <dbReference type="NCBI Taxonomy" id="46187"/>
    <lineage>
        <taxon>Bacteria</taxon>
        <taxon>Bacillati</taxon>
        <taxon>Actinomycetota</taxon>
        <taxon>Actinomycetes</taxon>
        <taxon>Streptosporangiales</taxon>
        <taxon>Streptosporangiaceae</taxon>
        <taxon>Streptosporangium</taxon>
    </lineage>
</organism>
<gene>
    <name evidence="1" type="ORF">GCM10017559_49410</name>
</gene>
<comment type="caution">
    <text evidence="1">The sequence shown here is derived from an EMBL/GenBank/DDBJ whole genome shotgun (WGS) entry which is preliminary data.</text>
</comment>
<proteinExistence type="predicted"/>
<dbReference type="EMBL" id="BAAAWD010000014">
    <property type="protein sequence ID" value="GAA3019349.1"/>
    <property type="molecule type" value="Genomic_DNA"/>
</dbReference>
<reference evidence="1 2" key="1">
    <citation type="journal article" date="2019" name="Int. J. Syst. Evol. Microbiol.">
        <title>The Global Catalogue of Microorganisms (GCM) 10K type strain sequencing project: providing services to taxonomists for standard genome sequencing and annotation.</title>
        <authorList>
            <consortium name="The Broad Institute Genomics Platform"/>
            <consortium name="The Broad Institute Genome Sequencing Center for Infectious Disease"/>
            <person name="Wu L."/>
            <person name="Ma J."/>
        </authorList>
    </citation>
    <scope>NUCLEOTIDE SEQUENCE [LARGE SCALE GENOMIC DNA]</scope>
    <source>
        <strain evidence="1 2">JCM 3106</strain>
    </source>
</reference>
<dbReference type="Proteomes" id="UP001499930">
    <property type="component" value="Unassembled WGS sequence"/>
</dbReference>
<keyword evidence="2" id="KW-1185">Reference proteome</keyword>
<sequence length="247" mass="27818">MWAQSDIEEWEDSDGILIAARPIPEPDLTEAPTDNIWIDAWSDIWSRSDDLAAQCVKETHGWGKGRHLPFSTNIQVYPSHNATATKWIHTLEKASWRAEFTRLGASKEDDLFRDPATGLPVYRPEHDDRYFAALPHRLPAESSLHSVILDDDVWIRTFDGSVYLAPGGEGINATWGYGGRGPSYLASLINCLLDDINSSAFDALDERRETPDGLYELVRIKHENGTVLDRRLLEEAKRSQGSESRIS</sequence>
<accession>A0ABN3YC66</accession>
<evidence type="ECO:0000313" key="2">
    <source>
        <dbReference type="Proteomes" id="UP001499930"/>
    </source>
</evidence>
<evidence type="ECO:0000313" key="1">
    <source>
        <dbReference type="EMBL" id="GAA3019349.1"/>
    </source>
</evidence>